<keyword evidence="6" id="KW-0694">RNA-binding</keyword>
<evidence type="ECO:0000256" key="3">
    <source>
        <dbReference type="ARBA" id="ARBA00022722"/>
    </source>
</evidence>
<dbReference type="Pfam" id="PF07927">
    <property type="entry name" value="HicA_toxin"/>
    <property type="match status" value="1"/>
</dbReference>
<accession>A0A081BW46</accession>
<dbReference type="InterPro" id="IPR038570">
    <property type="entry name" value="HicA_sf"/>
</dbReference>
<keyword evidence="4" id="KW-0255">Endonuclease</keyword>
<dbReference type="GO" id="GO:0016787">
    <property type="term" value="F:hydrolase activity"/>
    <property type="evidence" value="ECO:0007669"/>
    <property type="project" value="UniProtKB-KW"/>
</dbReference>
<dbReference type="InterPro" id="IPR012933">
    <property type="entry name" value="HicA_mRNA_interferase"/>
</dbReference>
<dbReference type="EMBL" id="DF820464">
    <property type="protein sequence ID" value="GAK56551.1"/>
    <property type="molecule type" value="Genomic_DNA"/>
</dbReference>
<dbReference type="PANTHER" id="PTHR34873">
    <property type="entry name" value="SSR1766 PROTEIN"/>
    <property type="match status" value="1"/>
</dbReference>
<evidence type="ECO:0000256" key="2">
    <source>
        <dbReference type="ARBA" id="ARBA00022649"/>
    </source>
</evidence>
<dbReference type="Gene3D" id="3.30.920.30">
    <property type="entry name" value="Hypothetical protein"/>
    <property type="match status" value="1"/>
</dbReference>
<keyword evidence="5" id="KW-0378">Hydrolase</keyword>
<evidence type="ECO:0000256" key="1">
    <source>
        <dbReference type="ARBA" id="ARBA00006620"/>
    </source>
</evidence>
<reference evidence="8" key="1">
    <citation type="journal article" date="2015" name="PeerJ">
        <title>First genomic representation of candidate bacterial phylum KSB3 points to enhanced environmental sensing as a trigger of wastewater bulking.</title>
        <authorList>
            <person name="Sekiguchi Y."/>
            <person name="Ohashi A."/>
            <person name="Parks D.H."/>
            <person name="Yamauchi T."/>
            <person name="Tyson G.W."/>
            <person name="Hugenholtz P."/>
        </authorList>
    </citation>
    <scope>NUCLEOTIDE SEQUENCE [LARGE SCALE GENOMIC DNA]</scope>
</reference>
<dbReference type="GO" id="GO:0004519">
    <property type="term" value="F:endonuclease activity"/>
    <property type="evidence" value="ECO:0007669"/>
    <property type="project" value="UniProtKB-KW"/>
</dbReference>
<proteinExistence type="inferred from homology"/>
<evidence type="ECO:0000313" key="8">
    <source>
        <dbReference type="EMBL" id="GAK56551.1"/>
    </source>
</evidence>
<dbReference type="STRING" id="1499967.U27_03513"/>
<keyword evidence="9" id="KW-1185">Reference proteome</keyword>
<dbReference type="AlphaFoldDB" id="A0A081BW46"/>
<dbReference type="SUPFAM" id="SSF54786">
    <property type="entry name" value="YcfA/nrd intein domain"/>
    <property type="match status" value="1"/>
</dbReference>
<evidence type="ECO:0000256" key="4">
    <source>
        <dbReference type="ARBA" id="ARBA00022759"/>
    </source>
</evidence>
<dbReference type="GO" id="GO:0003729">
    <property type="term" value="F:mRNA binding"/>
    <property type="evidence" value="ECO:0007669"/>
    <property type="project" value="InterPro"/>
</dbReference>
<dbReference type="Proteomes" id="UP000030661">
    <property type="component" value="Unassembled WGS sequence"/>
</dbReference>
<evidence type="ECO:0000256" key="6">
    <source>
        <dbReference type="ARBA" id="ARBA00022884"/>
    </source>
</evidence>
<evidence type="ECO:0000256" key="5">
    <source>
        <dbReference type="ARBA" id="ARBA00022801"/>
    </source>
</evidence>
<name>A0A081BW46_VECG1</name>
<keyword evidence="3" id="KW-0540">Nuclease</keyword>
<keyword evidence="7" id="KW-0346">Stress response</keyword>
<dbReference type="HOGENOM" id="CLU_164851_6_2_0"/>
<dbReference type="PANTHER" id="PTHR34873:SF3">
    <property type="entry name" value="ADDICTION MODULE TOXIN, HICA FAMILY"/>
    <property type="match status" value="1"/>
</dbReference>
<comment type="similarity">
    <text evidence="1">Belongs to the HicA mRNA interferase family.</text>
</comment>
<evidence type="ECO:0000313" key="9">
    <source>
        <dbReference type="Proteomes" id="UP000030661"/>
    </source>
</evidence>
<sequence>MPKLRRLSGKEVCQILATQGFVKVRQKGSHIMMQKSEKGTTITVPVPDHNELKIGTLNGIIRQSGVSRSLFETL</sequence>
<keyword evidence="2" id="KW-1277">Toxin-antitoxin system</keyword>
<evidence type="ECO:0000256" key="7">
    <source>
        <dbReference type="ARBA" id="ARBA00023016"/>
    </source>
</evidence>
<organism evidence="8">
    <name type="scientific">Vecturithrix granuli</name>
    <dbReference type="NCBI Taxonomy" id="1499967"/>
    <lineage>
        <taxon>Bacteria</taxon>
        <taxon>Candidatus Moduliflexota</taxon>
        <taxon>Candidatus Vecturitrichia</taxon>
        <taxon>Candidatus Vecturitrichales</taxon>
        <taxon>Candidatus Vecturitrichaceae</taxon>
        <taxon>Candidatus Vecturithrix</taxon>
    </lineage>
</organism>
<protein>
    <submittedName>
        <fullName evidence="8">YcfA family protein</fullName>
    </submittedName>
</protein>
<gene>
    <name evidence="8" type="ORF">U27_03513</name>
</gene>